<dbReference type="PANTHER" id="PTHR44858:SF1">
    <property type="entry name" value="UDP-N-ACETYLGLUCOSAMINE--PEPTIDE N-ACETYLGLUCOSAMINYLTRANSFERASE SPINDLY-RELATED"/>
    <property type="match status" value="1"/>
</dbReference>
<sequence length="413" mass="46569">MKKQLIIAIAISLSTFSFAQKKELKAVEKAVKANNFAEAKEALKIVEPMLSSLDDKLLTKYNYLKGLALYANGAGSNEEIDTALGFLNKAKGVYKDEVTKINNDVINKLLEKGNKAYEDKKFDVASDHFEKLYNLRQSDTIYLYYAAATAVNVPDYDRALGLYQQLKDLKYTGIETQYFAVNVESGQKDRFEDKTQRDFQVKAKLYKDPTDEVTSSKRGEIVKNVALIYISKGDNEKAIQAIKDAKSEAPNDINLILSEANIYYKMGNTEKFKELMETATKLDPENAELQYNLGVISADSNQPDEALEYYKKTIDLDPNYINAYINSAAVILGKEKDIIEEMNGLGTSSADNRRYDELREKRQAIYKEAVPFLSKALEINPKSSNSAKTLMNIYSVLGETEKFKEMKAIVEAM</sequence>
<dbReference type="PANTHER" id="PTHR44858">
    <property type="entry name" value="TETRATRICOPEPTIDE REPEAT PROTEIN 6"/>
    <property type="match status" value="1"/>
</dbReference>
<name>A0A4Q9FRG8_9FLAO</name>
<evidence type="ECO:0000313" key="5">
    <source>
        <dbReference type="Proteomes" id="UP000292372"/>
    </source>
</evidence>
<evidence type="ECO:0000256" key="1">
    <source>
        <dbReference type="ARBA" id="ARBA00022737"/>
    </source>
</evidence>
<gene>
    <name evidence="4" type="ORF">EYD46_05950</name>
</gene>
<reference evidence="4 5" key="1">
    <citation type="journal article" date="2015" name="Int. J. Syst. Evol. Microbiol.">
        <title>Hyunsoonleella pacifica sp. nov., isolated from seawater of South Pacific Gyre.</title>
        <authorList>
            <person name="Gao X."/>
            <person name="Zhang Z."/>
            <person name="Dai X."/>
            <person name="Zhang X.H."/>
        </authorList>
    </citation>
    <scope>NUCLEOTIDE SEQUENCE [LARGE SCALE GENOMIC DNA]</scope>
    <source>
        <strain evidence="4 5">SW033</strain>
    </source>
</reference>
<dbReference type="Gene3D" id="1.25.40.10">
    <property type="entry name" value="Tetratricopeptide repeat domain"/>
    <property type="match status" value="2"/>
</dbReference>
<dbReference type="PROSITE" id="PS50005">
    <property type="entry name" value="TPR"/>
    <property type="match status" value="3"/>
</dbReference>
<keyword evidence="2 3" id="KW-0802">TPR repeat</keyword>
<dbReference type="Pfam" id="PF00515">
    <property type="entry name" value="TPR_1"/>
    <property type="match status" value="1"/>
</dbReference>
<feature type="repeat" description="TPR" evidence="3">
    <location>
        <begin position="219"/>
        <end position="252"/>
    </location>
</feature>
<feature type="repeat" description="TPR" evidence="3">
    <location>
        <begin position="253"/>
        <end position="286"/>
    </location>
</feature>
<evidence type="ECO:0000313" key="4">
    <source>
        <dbReference type="EMBL" id="TBN17853.1"/>
    </source>
</evidence>
<dbReference type="EMBL" id="SIRS01000002">
    <property type="protein sequence ID" value="TBN17853.1"/>
    <property type="molecule type" value="Genomic_DNA"/>
</dbReference>
<evidence type="ECO:0000256" key="2">
    <source>
        <dbReference type="ARBA" id="ARBA00022803"/>
    </source>
</evidence>
<dbReference type="Pfam" id="PF13181">
    <property type="entry name" value="TPR_8"/>
    <property type="match status" value="2"/>
</dbReference>
<evidence type="ECO:0000256" key="3">
    <source>
        <dbReference type="PROSITE-ProRule" id="PRU00339"/>
    </source>
</evidence>
<dbReference type="AlphaFoldDB" id="A0A4Q9FRG8"/>
<organism evidence="4 5">
    <name type="scientific">Hyunsoonleella pacifica</name>
    <dbReference type="NCBI Taxonomy" id="1080224"/>
    <lineage>
        <taxon>Bacteria</taxon>
        <taxon>Pseudomonadati</taxon>
        <taxon>Bacteroidota</taxon>
        <taxon>Flavobacteriia</taxon>
        <taxon>Flavobacteriales</taxon>
        <taxon>Flavobacteriaceae</taxon>
    </lineage>
</organism>
<dbReference type="OrthoDB" id="1149028at2"/>
<proteinExistence type="predicted"/>
<dbReference type="InterPro" id="IPR019734">
    <property type="entry name" value="TPR_rpt"/>
</dbReference>
<keyword evidence="5" id="KW-1185">Reference proteome</keyword>
<dbReference type="PROSITE" id="PS50293">
    <property type="entry name" value="TPR_REGION"/>
    <property type="match status" value="1"/>
</dbReference>
<accession>A0A4Q9FRG8</accession>
<protein>
    <submittedName>
        <fullName evidence="4">Tetratricopeptide repeat protein</fullName>
    </submittedName>
</protein>
<dbReference type="SUPFAM" id="SSF48452">
    <property type="entry name" value="TPR-like"/>
    <property type="match status" value="2"/>
</dbReference>
<dbReference type="InterPro" id="IPR011990">
    <property type="entry name" value="TPR-like_helical_dom_sf"/>
</dbReference>
<dbReference type="SMART" id="SM00028">
    <property type="entry name" value="TPR"/>
    <property type="match status" value="4"/>
</dbReference>
<dbReference type="RefSeq" id="WP_130936144.1">
    <property type="nucleotide sequence ID" value="NZ_BMEE01000001.1"/>
</dbReference>
<dbReference type="InterPro" id="IPR050498">
    <property type="entry name" value="Ycf3"/>
</dbReference>
<keyword evidence="1" id="KW-0677">Repeat</keyword>
<comment type="caution">
    <text evidence="4">The sequence shown here is derived from an EMBL/GenBank/DDBJ whole genome shotgun (WGS) entry which is preliminary data.</text>
</comment>
<dbReference type="Proteomes" id="UP000292372">
    <property type="component" value="Unassembled WGS sequence"/>
</dbReference>
<feature type="repeat" description="TPR" evidence="3">
    <location>
        <begin position="287"/>
        <end position="320"/>
    </location>
</feature>